<protein>
    <submittedName>
        <fullName evidence="1">Uncharacterized protein</fullName>
    </submittedName>
</protein>
<evidence type="ECO:0000313" key="2">
    <source>
        <dbReference type="Proteomes" id="UP001610432"/>
    </source>
</evidence>
<dbReference type="EMBL" id="JBFXLQ010000015">
    <property type="protein sequence ID" value="KAL2868085.1"/>
    <property type="molecule type" value="Genomic_DNA"/>
</dbReference>
<reference evidence="1 2" key="1">
    <citation type="submission" date="2024-07" db="EMBL/GenBank/DDBJ databases">
        <title>Section-level genome sequencing and comparative genomics of Aspergillus sections Usti and Cavernicolus.</title>
        <authorList>
            <consortium name="Lawrence Berkeley National Laboratory"/>
            <person name="Nybo J.L."/>
            <person name="Vesth T.C."/>
            <person name="Theobald S."/>
            <person name="Frisvad J.C."/>
            <person name="Larsen T.O."/>
            <person name="Kjaerboelling I."/>
            <person name="Rothschild-Mancinelli K."/>
            <person name="Lyhne E.K."/>
            <person name="Kogle M.E."/>
            <person name="Barry K."/>
            <person name="Clum A."/>
            <person name="Na H."/>
            <person name="Ledsgaard L."/>
            <person name="Lin J."/>
            <person name="Lipzen A."/>
            <person name="Kuo A."/>
            <person name="Riley R."/>
            <person name="Mondo S."/>
            <person name="Labutti K."/>
            <person name="Haridas S."/>
            <person name="Pangalinan J."/>
            <person name="Salamov A.A."/>
            <person name="Simmons B.A."/>
            <person name="Magnuson J.K."/>
            <person name="Chen J."/>
            <person name="Drula E."/>
            <person name="Henrissat B."/>
            <person name="Wiebenga A."/>
            <person name="Lubbers R.J."/>
            <person name="Gomes A.C."/>
            <person name="Macurrencykelacurrency M.R."/>
            <person name="Stajich J."/>
            <person name="Grigoriev I.V."/>
            <person name="Mortensen U.H."/>
            <person name="De Vries R.P."/>
            <person name="Baker S.E."/>
            <person name="Andersen M.R."/>
        </authorList>
    </citation>
    <scope>NUCLEOTIDE SEQUENCE [LARGE SCALE GENOMIC DNA]</scope>
    <source>
        <strain evidence="1 2">CBS 449.75</strain>
    </source>
</reference>
<keyword evidence="2" id="KW-1185">Reference proteome</keyword>
<organism evidence="1 2">
    <name type="scientific">Aspergillus lucknowensis</name>
    <dbReference type="NCBI Taxonomy" id="176173"/>
    <lineage>
        <taxon>Eukaryota</taxon>
        <taxon>Fungi</taxon>
        <taxon>Dikarya</taxon>
        <taxon>Ascomycota</taxon>
        <taxon>Pezizomycotina</taxon>
        <taxon>Eurotiomycetes</taxon>
        <taxon>Eurotiomycetidae</taxon>
        <taxon>Eurotiales</taxon>
        <taxon>Aspergillaceae</taxon>
        <taxon>Aspergillus</taxon>
        <taxon>Aspergillus subgen. Nidulantes</taxon>
    </lineage>
</organism>
<proteinExistence type="predicted"/>
<gene>
    <name evidence="1" type="ORF">BJX67DRAFT_60535</name>
</gene>
<comment type="caution">
    <text evidence="1">The sequence shown here is derived from an EMBL/GenBank/DDBJ whole genome shotgun (WGS) entry which is preliminary data.</text>
</comment>
<name>A0ABR4LU64_9EURO</name>
<dbReference type="RefSeq" id="XP_070887064.1">
    <property type="nucleotide sequence ID" value="XM_071035217.1"/>
</dbReference>
<dbReference type="Proteomes" id="UP001610432">
    <property type="component" value="Unassembled WGS sequence"/>
</dbReference>
<dbReference type="GeneID" id="98150289"/>
<sequence>MDRLDQLLIGLSHNNTIDNLEGRASSITDEPIYYTTSAKFLYSQFMVQFVFRRVGTDDARHIDITTGCFECSLDHSSVDMGNAWHRRDGKPNVTFTMIHYRPPSEEAHRAEIFAFPGVIIGRLRAFSAREHKAMPMNQVYGHNLLQGKPPIGLR</sequence>
<evidence type="ECO:0000313" key="1">
    <source>
        <dbReference type="EMBL" id="KAL2868085.1"/>
    </source>
</evidence>
<accession>A0ABR4LU64</accession>